<feature type="compositionally biased region" description="Basic and acidic residues" evidence="1">
    <location>
        <begin position="1"/>
        <end position="19"/>
    </location>
</feature>
<reference evidence="2" key="2">
    <citation type="submission" date="2023-05" db="EMBL/GenBank/DDBJ databases">
        <authorList>
            <consortium name="Lawrence Berkeley National Laboratory"/>
            <person name="Steindorff A."/>
            <person name="Hensen N."/>
            <person name="Bonometti L."/>
            <person name="Westerberg I."/>
            <person name="Brannstrom I.O."/>
            <person name="Guillou S."/>
            <person name="Cros-Aarteil S."/>
            <person name="Calhoun S."/>
            <person name="Haridas S."/>
            <person name="Kuo A."/>
            <person name="Mondo S."/>
            <person name="Pangilinan J."/>
            <person name="Riley R."/>
            <person name="Labutti K."/>
            <person name="Andreopoulos B."/>
            <person name="Lipzen A."/>
            <person name="Chen C."/>
            <person name="Yanf M."/>
            <person name="Daum C."/>
            <person name="Ng V."/>
            <person name="Clum A."/>
            <person name="Ohm R."/>
            <person name="Martin F."/>
            <person name="Silar P."/>
            <person name="Natvig D."/>
            <person name="Lalanne C."/>
            <person name="Gautier V."/>
            <person name="Ament-Velasquez S.L."/>
            <person name="Kruys A."/>
            <person name="Hutchinson M.I."/>
            <person name="Powell A.J."/>
            <person name="Barry K."/>
            <person name="Miller A.N."/>
            <person name="Grigoriev I.V."/>
            <person name="Debuchy R."/>
            <person name="Gladieux P."/>
            <person name="Thoren M.H."/>
            <person name="Johannesson H."/>
        </authorList>
    </citation>
    <scope>NUCLEOTIDE SEQUENCE</scope>
    <source>
        <strain evidence="2">CBS 103.79</strain>
    </source>
</reference>
<gene>
    <name evidence="2" type="ORF">C8A05DRAFT_38488</name>
</gene>
<keyword evidence="3" id="KW-1185">Reference proteome</keyword>
<comment type="caution">
    <text evidence="2">The sequence shown here is derived from an EMBL/GenBank/DDBJ whole genome shotgun (WGS) entry which is preliminary data.</text>
</comment>
<reference evidence="2" key="1">
    <citation type="journal article" date="2023" name="Mol. Phylogenet. Evol.">
        <title>Genome-scale phylogeny and comparative genomics of the fungal order Sordariales.</title>
        <authorList>
            <person name="Hensen N."/>
            <person name="Bonometti L."/>
            <person name="Westerberg I."/>
            <person name="Brannstrom I.O."/>
            <person name="Guillou S."/>
            <person name="Cros-Aarteil S."/>
            <person name="Calhoun S."/>
            <person name="Haridas S."/>
            <person name="Kuo A."/>
            <person name="Mondo S."/>
            <person name="Pangilinan J."/>
            <person name="Riley R."/>
            <person name="LaButti K."/>
            <person name="Andreopoulos B."/>
            <person name="Lipzen A."/>
            <person name="Chen C."/>
            <person name="Yan M."/>
            <person name="Daum C."/>
            <person name="Ng V."/>
            <person name="Clum A."/>
            <person name="Steindorff A."/>
            <person name="Ohm R.A."/>
            <person name="Martin F."/>
            <person name="Silar P."/>
            <person name="Natvig D.O."/>
            <person name="Lalanne C."/>
            <person name="Gautier V."/>
            <person name="Ament-Velasquez S.L."/>
            <person name="Kruys A."/>
            <person name="Hutchinson M.I."/>
            <person name="Powell A.J."/>
            <person name="Barry K."/>
            <person name="Miller A.N."/>
            <person name="Grigoriev I.V."/>
            <person name="Debuchy R."/>
            <person name="Gladieux P."/>
            <person name="Hiltunen Thoren M."/>
            <person name="Johannesson H."/>
        </authorList>
    </citation>
    <scope>NUCLEOTIDE SEQUENCE</scope>
    <source>
        <strain evidence="2">CBS 103.79</strain>
    </source>
</reference>
<name>A0AAN6MCT2_9PEZI</name>
<dbReference type="Gene3D" id="1.10.510.10">
    <property type="entry name" value="Transferase(Phosphotransferase) domain 1"/>
    <property type="match status" value="1"/>
</dbReference>
<evidence type="ECO:0008006" key="4">
    <source>
        <dbReference type="Google" id="ProtNLM"/>
    </source>
</evidence>
<accession>A0AAN6MCT2</accession>
<evidence type="ECO:0000313" key="2">
    <source>
        <dbReference type="EMBL" id="KAK3897942.1"/>
    </source>
</evidence>
<evidence type="ECO:0000313" key="3">
    <source>
        <dbReference type="Proteomes" id="UP001303889"/>
    </source>
</evidence>
<dbReference type="EMBL" id="MU856036">
    <property type="protein sequence ID" value="KAK3897942.1"/>
    <property type="molecule type" value="Genomic_DNA"/>
</dbReference>
<evidence type="ECO:0000256" key="1">
    <source>
        <dbReference type="SAM" id="MobiDB-lite"/>
    </source>
</evidence>
<protein>
    <recommendedName>
        <fullName evidence="4">Protein kinase domain-containing protein</fullName>
    </recommendedName>
</protein>
<dbReference type="Proteomes" id="UP001303889">
    <property type="component" value="Unassembled WGS sequence"/>
</dbReference>
<dbReference type="InterPro" id="IPR011009">
    <property type="entry name" value="Kinase-like_dom_sf"/>
</dbReference>
<proteinExistence type="predicted"/>
<sequence>MVMKMEWEDRGDGDMDKDMPTSLTSGTVQSVDSEFWLGRVPEVSSLEEQLRELKPDGMDEAEIEELAMLIRWILEYEPSRRPSVEAILAHPWFSS</sequence>
<feature type="region of interest" description="Disordered" evidence="1">
    <location>
        <begin position="1"/>
        <end position="26"/>
    </location>
</feature>
<dbReference type="SUPFAM" id="SSF56112">
    <property type="entry name" value="Protein kinase-like (PK-like)"/>
    <property type="match status" value="1"/>
</dbReference>
<dbReference type="AlphaFoldDB" id="A0AAN6MCT2"/>
<organism evidence="2 3">
    <name type="scientific">Staphylotrichum tortipilum</name>
    <dbReference type="NCBI Taxonomy" id="2831512"/>
    <lineage>
        <taxon>Eukaryota</taxon>
        <taxon>Fungi</taxon>
        <taxon>Dikarya</taxon>
        <taxon>Ascomycota</taxon>
        <taxon>Pezizomycotina</taxon>
        <taxon>Sordariomycetes</taxon>
        <taxon>Sordariomycetidae</taxon>
        <taxon>Sordariales</taxon>
        <taxon>Chaetomiaceae</taxon>
        <taxon>Staphylotrichum</taxon>
    </lineage>
</organism>